<dbReference type="Proteomes" id="UP001497480">
    <property type="component" value="Unassembled WGS sequence"/>
</dbReference>
<proteinExistence type="predicted"/>
<accession>A0AAV1XZ52</accession>
<organism evidence="1 2">
    <name type="scientific">Lupinus luteus</name>
    <name type="common">European yellow lupine</name>
    <dbReference type="NCBI Taxonomy" id="3873"/>
    <lineage>
        <taxon>Eukaryota</taxon>
        <taxon>Viridiplantae</taxon>
        <taxon>Streptophyta</taxon>
        <taxon>Embryophyta</taxon>
        <taxon>Tracheophyta</taxon>
        <taxon>Spermatophyta</taxon>
        <taxon>Magnoliopsida</taxon>
        <taxon>eudicotyledons</taxon>
        <taxon>Gunneridae</taxon>
        <taxon>Pentapetalae</taxon>
        <taxon>rosids</taxon>
        <taxon>fabids</taxon>
        <taxon>Fabales</taxon>
        <taxon>Fabaceae</taxon>
        <taxon>Papilionoideae</taxon>
        <taxon>50 kb inversion clade</taxon>
        <taxon>genistoids sensu lato</taxon>
        <taxon>core genistoids</taxon>
        <taxon>Genisteae</taxon>
        <taxon>Lupinus</taxon>
    </lineage>
</organism>
<comment type="caution">
    <text evidence="1">The sequence shown here is derived from an EMBL/GenBank/DDBJ whole genome shotgun (WGS) entry which is preliminary data.</text>
</comment>
<keyword evidence="2" id="KW-1185">Reference proteome</keyword>
<dbReference type="AlphaFoldDB" id="A0AAV1XZ52"/>
<sequence>MQQTVNNSVGKEMTVNGDNEIVMAMAGTSRALLICKNAIGDYMAACSNGPIEAFNSDASAAYANSKFSTDTLLPAAYGLDMGTFKSFNCQLPK</sequence>
<dbReference type="EMBL" id="CAXHTB010000019">
    <property type="protein sequence ID" value="CAL0326214.1"/>
    <property type="molecule type" value="Genomic_DNA"/>
</dbReference>
<protein>
    <submittedName>
        <fullName evidence="1">Uncharacterized protein</fullName>
    </submittedName>
</protein>
<evidence type="ECO:0000313" key="2">
    <source>
        <dbReference type="Proteomes" id="UP001497480"/>
    </source>
</evidence>
<evidence type="ECO:0000313" key="1">
    <source>
        <dbReference type="EMBL" id="CAL0326214.1"/>
    </source>
</evidence>
<name>A0AAV1XZ52_LUPLU</name>
<gene>
    <name evidence="1" type="ORF">LLUT_LOCUS27274</name>
</gene>
<reference evidence="1 2" key="1">
    <citation type="submission" date="2024-03" db="EMBL/GenBank/DDBJ databases">
        <authorList>
            <person name="Martinez-Hernandez J."/>
        </authorList>
    </citation>
    <scope>NUCLEOTIDE SEQUENCE [LARGE SCALE GENOMIC DNA]</scope>
</reference>